<dbReference type="SUPFAM" id="SSF50998">
    <property type="entry name" value="Quinoprotein alcohol dehydrogenase-like"/>
    <property type="match status" value="3"/>
</dbReference>
<name>A0A4R6Z489_9GAMM</name>
<dbReference type="PANTHER" id="PTHR34512">
    <property type="entry name" value="CELL SURFACE PROTEIN"/>
    <property type="match status" value="1"/>
</dbReference>
<dbReference type="Gene3D" id="2.40.10.480">
    <property type="match status" value="1"/>
</dbReference>
<dbReference type="SMART" id="SM00564">
    <property type="entry name" value="PQQ"/>
    <property type="match status" value="7"/>
</dbReference>
<dbReference type="Proteomes" id="UP000295293">
    <property type="component" value="Unassembled WGS sequence"/>
</dbReference>
<protein>
    <submittedName>
        <fullName evidence="4">Outer membrane protein assembly factor BamB</fullName>
    </submittedName>
</protein>
<feature type="domain" description="Pyrrolo-quinoline quinone repeat" evidence="3">
    <location>
        <begin position="183"/>
        <end position="316"/>
    </location>
</feature>
<evidence type="ECO:0000313" key="5">
    <source>
        <dbReference type="Proteomes" id="UP000295293"/>
    </source>
</evidence>
<feature type="signal peptide" evidence="2">
    <location>
        <begin position="1"/>
        <end position="40"/>
    </location>
</feature>
<dbReference type="OrthoDB" id="9794322at2"/>
<dbReference type="InterPro" id="IPR018391">
    <property type="entry name" value="PQQ_b-propeller_rpt"/>
</dbReference>
<dbReference type="Gene3D" id="2.130.10.10">
    <property type="entry name" value="YVTN repeat-like/Quinoprotein amine dehydrogenase"/>
    <property type="match status" value="2"/>
</dbReference>
<evidence type="ECO:0000256" key="1">
    <source>
        <dbReference type="SAM" id="Phobius"/>
    </source>
</evidence>
<accession>A0A4R6Z489</accession>
<feature type="chain" id="PRO_5020611458" evidence="2">
    <location>
        <begin position="41"/>
        <end position="506"/>
    </location>
</feature>
<dbReference type="InterPro" id="IPR015943">
    <property type="entry name" value="WD40/YVTN_repeat-like_dom_sf"/>
</dbReference>
<keyword evidence="1" id="KW-0812">Transmembrane</keyword>
<keyword evidence="1" id="KW-1133">Transmembrane helix</keyword>
<keyword evidence="5" id="KW-1185">Reference proteome</keyword>
<feature type="domain" description="Pyrrolo-quinoline quinone repeat" evidence="3">
    <location>
        <begin position="321"/>
        <end position="499"/>
    </location>
</feature>
<dbReference type="RefSeq" id="WP_133817638.1">
    <property type="nucleotide sequence ID" value="NZ_SNZH01000003.1"/>
</dbReference>
<keyword evidence="1" id="KW-0472">Membrane</keyword>
<dbReference type="AlphaFoldDB" id="A0A4R6Z489"/>
<evidence type="ECO:0000256" key="2">
    <source>
        <dbReference type="SAM" id="SignalP"/>
    </source>
</evidence>
<comment type="caution">
    <text evidence="4">The sequence shown here is derived from an EMBL/GenBank/DDBJ whole genome shotgun (WGS) entry which is preliminary data.</text>
</comment>
<dbReference type="InterPro" id="IPR002372">
    <property type="entry name" value="PQQ_rpt_dom"/>
</dbReference>
<keyword evidence="2" id="KW-0732">Signal</keyword>
<dbReference type="InterPro" id="IPR011047">
    <property type="entry name" value="Quinoprotein_ADH-like_sf"/>
</dbReference>
<reference evidence="4 5" key="1">
    <citation type="submission" date="2019-03" db="EMBL/GenBank/DDBJ databases">
        <title>Genomic Encyclopedia of Type Strains, Phase IV (KMG-IV): sequencing the most valuable type-strain genomes for metagenomic binning, comparative biology and taxonomic classification.</title>
        <authorList>
            <person name="Goeker M."/>
        </authorList>
    </citation>
    <scope>NUCLEOTIDE SEQUENCE [LARGE SCALE GENOMIC DNA]</scope>
    <source>
        <strain evidence="4 5">DSM 21667</strain>
    </source>
</reference>
<organism evidence="4 5">
    <name type="scientific">Tahibacter aquaticus</name>
    <dbReference type="NCBI Taxonomy" id="520092"/>
    <lineage>
        <taxon>Bacteria</taxon>
        <taxon>Pseudomonadati</taxon>
        <taxon>Pseudomonadota</taxon>
        <taxon>Gammaproteobacteria</taxon>
        <taxon>Lysobacterales</taxon>
        <taxon>Rhodanobacteraceae</taxon>
        <taxon>Tahibacter</taxon>
    </lineage>
</organism>
<dbReference type="PANTHER" id="PTHR34512:SF30">
    <property type="entry name" value="OUTER MEMBRANE PROTEIN ASSEMBLY FACTOR BAMB"/>
    <property type="match status" value="1"/>
</dbReference>
<evidence type="ECO:0000259" key="3">
    <source>
        <dbReference type="Pfam" id="PF13360"/>
    </source>
</evidence>
<feature type="transmembrane region" description="Helical" evidence="1">
    <location>
        <begin position="483"/>
        <end position="504"/>
    </location>
</feature>
<sequence>MPGMRARAGLRLCGADRQFCGRMQALLFGVLGLLACSASAAGSAARDPLEGKWWGKAGSAREQIDVGLEFRRGADGKLALYLTQPISNYFSVDTGGDVQRDGDRVVHAGLHLSLQLQGDDLVGNYPGPNSQARLRRTQSLPQEMPPPRLPEGPAPRWQTRLGGQVYASPVVADGIAYVGTTGGIVNAVDTRDGKLMWTFVVGKPIYASVAVTGDAVFVTSDNGYLYKLERAGGKERWRYRLGDEETRRVLPHPSVFDWDWQGAQPVVAGDTVYAGAGDGGLHAVNSEDGTRRWRFDTRGRIRNAVAVDGERLYLGSTDRFVYALDKASGRELWRQDTGAEVDAVPVVHEGRVLAGNRGAGLLSLDAATGETRWRLYFWGSWVESTPVVRDGVIYVGSSDLRRVSAVDPQDGRVIWRSDVYGWTWGTPLVTDTHIYVGAAGGTPYFVRHQASFSVLERKTGKLIRRWPLADDGGHQWGIAGSPVMGVGCVVVVSLAGSMYGFSLVDM</sequence>
<gene>
    <name evidence="4" type="ORF">DFR29_10329</name>
</gene>
<proteinExistence type="predicted"/>
<dbReference type="EMBL" id="SNZH01000003">
    <property type="protein sequence ID" value="TDR46498.1"/>
    <property type="molecule type" value="Genomic_DNA"/>
</dbReference>
<evidence type="ECO:0000313" key="4">
    <source>
        <dbReference type="EMBL" id="TDR46498.1"/>
    </source>
</evidence>
<dbReference type="Pfam" id="PF13360">
    <property type="entry name" value="PQQ_2"/>
    <property type="match status" value="2"/>
</dbReference>